<dbReference type="SUPFAM" id="SSF46785">
    <property type="entry name" value="Winged helix' DNA-binding domain"/>
    <property type="match status" value="1"/>
</dbReference>
<dbReference type="EMBL" id="NBTX02000004">
    <property type="protein sequence ID" value="PNL60450.1"/>
    <property type="molecule type" value="Genomic_DNA"/>
</dbReference>
<comment type="caution">
    <text evidence="6">The sequence shown here is derived from an EMBL/GenBank/DDBJ whole genome shotgun (WGS) entry which is preliminary data.</text>
</comment>
<evidence type="ECO:0000313" key="6">
    <source>
        <dbReference type="EMBL" id="PNL60450.1"/>
    </source>
</evidence>
<dbReference type="SUPFAM" id="SSF53850">
    <property type="entry name" value="Periplasmic binding protein-like II"/>
    <property type="match status" value="1"/>
</dbReference>
<gene>
    <name evidence="6" type="ORF">A6J39_004085</name>
</gene>
<organism evidence="6 7">
    <name type="scientific">Legionella anisa</name>
    <dbReference type="NCBI Taxonomy" id="28082"/>
    <lineage>
        <taxon>Bacteria</taxon>
        <taxon>Pseudomonadati</taxon>
        <taxon>Pseudomonadota</taxon>
        <taxon>Gammaproteobacteria</taxon>
        <taxon>Legionellales</taxon>
        <taxon>Legionellaceae</taxon>
        <taxon>Legionella</taxon>
    </lineage>
</organism>
<evidence type="ECO:0000256" key="4">
    <source>
        <dbReference type="ARBA" id="ARBA00023163"/>
    </source>
</evidence>
<dbReference type="AlphaFoldDB" id="A0AAX0WQP9"/>
<dbReference type="InterPro" id="IPR036390">
    <property type="entry name" value="WH_DNA-bd_sf"/>
</dbReference>
<evidence type="ECO:0000313" key="7">
    <source>
        <dbReference type="Proteomes" id="UP000192511"/>
    </source>
</evidence>
<accession>A0AAX0WQP9</accession>
<keyword evidence="2" id="KW-0805">Transcription regulation</keyword>
<feature type="domain" description="HTH lysR-type" evidence="5">
    <location>
        <begin position="19"/>
        <end position="76"/>
    </location>
</feature>
<dbReference type="Proteomes" id="UP000192511">
    <property type="component" value="Unassembled WGS sequence"/>
</dbReference>
<dbReference type="PRINTS" id="PR00039">
    <property type="entry name" value="HTHLYSR"/>
</dbReference>
<dbReference type="InterPro" id="IPR036388">
    <property type="entry name" value="WH-like_DNA-bd_sf"/>
</dbReference>
<protein>
    <submittedName>
        <fullName evidence="6">LysR family transcriptional regulator</fullName>
    </submittedName>
</protein>
<evidence type="ECO:0000256" key="3">
    <source>
        <dbReference type="ARBA" id="ARBA00023125"/>
    </source>
</evidence>
<dbReference type="Gene3D" id="1.10.10.10">
    <property type="entry name" value="Winged helix-like DNA-binding domain superfamily/Winged helix DNA-binding domain"/>
    <property type="match status" value="1"/>
</dbReference>
<dbReference type="PANTHER" id="PTHR30537:SF5">
    <property type="entry name" value="HTH-TYPE TRANSCRIPTIONAL ACTIVATOR TTDR-RELATED"/>
    <property type="match status" value="1"/>
</dbReference>
<evidence type="ECO:0000259" key="5">
    <source>
        <dbReference type="PROSITE" id="PS50931"/>
    </source>
</evidence>
<evidence type="ECO:0000256" key="1">
    <source>
        <dbReference type="ARBA" id="ARBA00009437"/>
    </source>
</evidence>
<dbReference type="InterPro" id="IPR000847">
    <property type="entry name" value="LysR_HTH_N"/>
</dbReference>
<sequence>MNFWFIIIHIFNNQYFIMFNLSQLRCFIKVAEHLNYNRAAEELSITATAVSKQIKNLEHQLGEKLFIRDTRKVQLTLFGIILLEKCQRLLQETQRIEQFVESRHTVPQGQITILVSTILASELILDRLSDFIKKYPLIECEFLFSEHDNDLARKDIDVMVGFPEIPPFTDQLKYRKMKPVTNILCAAPSLIKQYGMPVQASDLMSFPFISHSLRKPATELPLENGTYLPCPKPILFMDDFDALNQACKNGIGLFLTGDRLVENALKEKTLIQVLPEIEFKRYEIFTFYQPHGSELPKVRAFLDFYAPNSKKS</sequence>
<keyword evidence="7" id="KW-1185">Reference proteome</keyword>
<dbReference type="GO" id="GO:0003677">
    <property type="term" value="F:DNA binding"/>
    <property type="evidence" value="ECO:0007669"/>
    <property type="project" value="UniProtKB-KW"/>
</dbReference>
<keyword evidence="3" id="KW-0238">DNA-binding</keyword>
<dbReference type="Pfam" id="PF00126">
    <property type="entry name" value="HTH_1"/>
    <property type="match status" value="1"/>
</dbReference>
<reference evidence="6" key="1">
    <citation type="submission" date="2017-12" db="EMBL/GenBank/DDBJ databases">
        <title>FDA dAtabase for Regulatory Grade micrObial Sequences (FDA-ARGOS): Supporting development and validation of Infectious Disease Dx tests.</title>
        <authorList>
            <person name="Kerrigan L."/>
            <person name="Tallon L.J."/>
            <person name="Sadzewicz L."/>
            <person name="Sengamalay N."/>
            <person name="Ott S."/>
            <person name="Godinez A."/>
            <person name="Nagaraj S."/>
            <person name="Vavikolanu K."/>
            <person name="Vyas G."/>
            <person name="Nadendla S."/>
            <person name="Aluvathingal J."/>
            <person name="Sichtig H."/>
        </authorList>
    </citation>
    <scope>NUCLEOTIDE SEQUENCE [LARGE SCALE GENOMIC DNA]</scope>
    <source>
        <strain evidence="6">FDAARGOS_200</strain>
    </source>
</reference>
<proteinExistence type="inferred from homology"/>
<name>A0AAX0WQP9_9GAMM</name>
<evidence type="ECO:0000256" key="2">
    <source>
        <dbReference type="ARBA" id="ARBA00023015"/>
    </source>
</evidence>
<dbReference type="GO" id="GO:0003700">
    <property type="term" value="F:DNA-binding transcription factor activity"/>
    <property type="evidence" value="ECO:0007669"/>
    <property type="project" value="InterPro"/>
</dbReference>
<dbReference type="PROSITE" id="PS50931">
    <property type="entry name" value="HTH_LYSR"/>
    <property type="match status" value="1"/>
</dbReference>
<dbReference type="Gene3D" id="3.40.190.290">
    <property type="match status" value="1"/>
</dbReference>
<dbReference type="InterPro" id="IPR005119">
    <property type="entry name" value="LysR_subst-bd"/>
</dbReference>
<comment type="similarity">
    <text evidence="1">Belongs to the LysR transcriptional regulatory family.</text>
</comment>
<keyword evidence="4" id="KW-0804">Transcription</keyword>
<dbReference type="Pfam" id="PF03466">
    <property type="entry name" value="LysR_substrate"/>
    <property type="match status" value="1"/>
</dbReference>
<dbReference type="PANTHER" id="PTHR30537">
    <property type="entry name" value="HTH-TYPE TRANSCRIPTIONAL REGULATOR"/>
    <property type="match status" value="1"/>
</dbReference>
<dbReference type="InterPro" id="IPR058163">
    <property type="entry name" value="LysR-type_TF_proteobact-type"/>
</dbReference>
<dbReference type="FunFam" id="1.10.10.10:FF:000001">
    <property type="entry name" value="LysR family transcriptional regulator"/>
    <property type="match status" value="1"/>
</dbReference>